<gene>
    <name evidence="2" type="ORF">VNI00_015935</name>
</gene>
<comment type="caution">
    <text evidence="2">The sequence shown here is derived from an EMBL/GenBank/DDBJ whole genome shotgun (WGS) entry which is preliminary data.</text>
</comment>
<proteinExistence type="predicted"/>
<reference evidence="2 3" key="1">
    <citation type="submission" date="2024-01" db="EMBL/GenBank/DDBJ databases">
        <title>A draft genome for a cacao thread blight-causing isolate of Paramarasmius palmivorus.</title>
        <authorList>
            <person name="Baruah I.K."/>
            <person name="Bukari Y."/>
            <person name="Amoako-Attah I."/>
            <person name="Meinhardt L.W."/>
            <person name="Bailey B.A."/>
            <person name="Cohen S.P."/>
        </authorList>
    </citation>
    <scope>NUCLEOTIDE SEQUENCE [LARGE SCALE GENOMIC DNA]</scope>
    <source>
        <strain evidence="2 3">GH-12</strain>
    </source>
</reference>
<sequence length="378" mass="44359">MRKDALLEQATMMDTRAPVIPDLISQPAGNGRLIVNEADINAWTERLKRTYTGEVQRIATKLKEEEIASLSRHFTEEKKYQKLKHDNDNYQLHISRVEASNRIMQSQHARLEGGLTELQGQLQAESISHGHTKQRLEKARTEHDEAIKSYEVKHLDLKKQLEDQNRELEEMKTQLREEESKCNHVRTQYEHSQQRVEMLIAQCHSVTSQYEQTKASLEDRITTMTTKYKTEITSHAQTKEREVQTMQKEYEEKLKAKEHEIQQLMGVHERGVRELTDADLRQELEEEITKRLQMRVRVVATLKNDFAIIQNIFHELSEARRSFCHGAMTQGAVFELLDELGMQLMILRDRKQADIAVMSTKRKQESELDKRTVKRQRM</sequence>
<dbReference type="AlphaFoldDB" id="A0AAW0BGW8"/>
<protein>
    <submittedName>
        <fullName evidence="2">Uncharacterized protein</fullName>
    </submittedName>
</protein>
<dbReference type="Proteomes" id="UP001383192">
    <property type="component" value="Unassembled WGS sequence"/>
</dbReference>
<feature type="coiled-coil region" evidence="1">
    <location>
        <begin position="236"/>
        <end position="267"/>
    </location>
</feature>
<organism evidence="2 3">
    <name type="scientific">Paramarasmius palmivorus</name>
    <dbReference type="NCBI Taxonomy" id="297713"/>
    <lineage>
        <taxon>Eukaryota</taxon>
        <taxon>Fungi</taxon>
        <taxon>Dikarya</taxon>
        <taxon>Basidiomycota</taxon>
        <taxon>Agaricomycotina</taxon>
        <taxon>Agaricomycetes</taxon>
        <taxon>Agaricomycetidae</taxon>
        <taxon>Agaricales</taxon>
        <taxon>Marasmiineae</taxon>
        <taxon>Marasmiaceae</taxon>
        <taxon>Paramarasmius</taxon>
    </lineage>
</organism>
<keyword evidence="1" id="KW-0175">Coiled coil</keyword>
<evidence type="ECO:0000256" key="1">
    <source>
        <dbReference type="SAM" id="Coils"/>
    </source>
</evidence>
<evidence type="ECO:0000313" key="3">
    <source>
        <dbReference type="Proteomes" id="UP001383192"/>
    </source>
</evidence>
<dbReference type="EMBL" id="JAYKXP010000113">
    <property type="protein sequence ID" value="KAK7025501.1"/>
    <property type="molecule type" value="Genomic_DNA"/>
</dbReference>
<accession>A0AAW0BGW8</accession>
<name>A0AAW0BGW8_9AGAR</name>
<keyword evidence="3" id="KW-1185">Reference proteome</keyword>
<evidence type="ECO:0000313" key="2">
    <source>
        <dbReference type="EMBL" id="KAK7025501.1"/>
    </source>
</evidence>
<feature type="coiled-coil region" evidence="1">
    <location>
        <begin position="133"/>
        <end position="188"/>
    </location>
</feature>